<feature type="transmembrane region" description="Helical" evidence="1">
    <location>
        <begin position="366"/>
        <end position="386"/>
    </location>
</feature>
<dbReference type="SUPFAM" id="SSF103473">
    <property type="entry name" value="MFS general substrate transporter"/>
    <property type="match status" value="1"/>
</dbReference>
<organism evidence="2 3">
    <name type="scientific">Candidatus Alloenteromonas pullistercoris</name>
    <dbReference type="NCBI Taxonomy" id="2840785"/>
    <lineage>
        <taxon>Bacteria</taxon>
        <taxon>Bacillati</taxon>
        <taxon>Bacillota</taxon>
        <taxon>Bacillota incertae sedis</taxon>
        <taxon>Candidatus Alloenteromonas</taxon>
    </lineage>
</organism>
<feature type="transmembrane region" description="Helical" evidence="1">
    <location>
        <begin position="173"/>
        <end position="196"/>
    </location>
</feature>
<feature type="transmembrane region" description="Helical" evidence="1">
    <location>
        <begin position="499"/>
        <end position="520"/>
    </location>
</feature>
<dbReference type="GO" id="GO:0015293">
    <property type="term" value="F:symporter activity"/>
    <property type="evidence" value="ECO:0007669"/>
    <property type="project" value="InterPro"/>
</dbReference>
<evidence type="ECO:0000313" key="3">
    <source>
        <dbReference type="Proteomes" id="UP000823634"/>
    </source>
</evidence>
<dbReference type="GO" id="GO:0005886">
    <property type="term" value="C:plasma membrane"/>
    <property type="evidence" value="ECO:0007669"/>
    <property type="project" value="TreeGrafter"/>
</dbReference>
<feature type="transmembrane region" description="Helical" evidence="1">
    <location>
        <begin position="202"/>
        <end position="227"/>
    </location>
</feature>
<dbReference type="InterPro" id="IPR036259">
    <property type="entry name" value="MFS_trans_sf"/>
</dbReference>
<name>A0A9D9DF70_9FIRM</name>
<keyword evidence="1" id="KW-0812">Transmembrane</keyword>
<dbReference type="Pfam" id="PF13347">
    <property type="entry name" value="MFS_2"/>
    <property type="match status" value="1"/>
</dbReference>
<keyword evidence="1" id="KW-0472">Membrane</keyword>
<feature type="transmembrane region" description="Helical" evidence="1">
    <location>
        <begin position="67"/>
        <end position="87"/>
    </location>
</feature>
<feature type="transmembrane region" description="Helical" evidence="1">
    <location>
        <begin position="328"/>
        <end position="351"/>
    </location>
</feature>
<dbReference type="AlphaFoldDB" id="A0A9D9DF70"/>
<dbReference type="EMBL" id="JADINA010000019">
    <property type="protein sequence ID" value="MBO8426191.1"/>
    <property type="molecule type" value="Genomic_DNA"/>
</dbReference>
<dbReference type="PANTHER" id="PTHR11328:SF28">
    <property type="entry name" value="MAJOR FACILITATOR SUPERFAMILY DOMAIN-CONTAINING PROTEIN 12"/>
    <property type="match status" value="1"/>
</dbReference>
<evidence type="ECO:0000256" key="1">
    <source>
        <dbReference type="SAM" id="Phobius"/>
    </source>
</evidence>
<comment type="caution">
    <text evidence="2">The sequence shown here is derived from an EMBL/GenBank/DDBJ whole genome shotgun (WGS) entry which is preliminary data.</text>
</comment>
<sequence>MAANQEKKTRGVAFFAQTYDGDVIPKKTKWIFSIAAAFRDGSYQLVSSFLMTFMMYAGVLGTGGADYNQQIVAINIIFVACLIWDGLNDPIMGVIIERIRFKSGKYKPWILIGGIGNSIVMLCLFLCKPTGWAYVATFAVFYFLWDFVFTMNDCAYWAMVPSMTSAEKERNNITFLVSLFISIGTFAMYGVCSIIPNAANSYYVYGVIAIVSSVLFLLSQLAVFFFCKEKRLDPNQEAISDKTTIADMFRMVGKNRQLLVVVISIFLYYAAASLVVAFGSNYFYLCFGYGGDSGGAIMLVFTVMYAIGTILSQVLFKPLVARFKRSTLLTWCFFVALIAYLVLFLVGFPLFADTPLAYNDAAPSGLLWAFGGTLSLLYIPPIFFFAAQGVFYMVLLVDLQNCIEYNEWKFGERKEAVASSWRPFTAKLSSALQKGLILLSFLTAGIYDVTQQISGVQNDLASQVASDPDNEALYQEQATARVDAIIAGVDATPKVVMGVWMVGAALAFLLASYLLMRFLFKIDEDAYRKIESELKERKSAADQSETA</sequence>
<dbReference type="Proteomes" id="UP000823634">
    <property type="component" value="Unassembled WGS sequence"/>
</dbReference>
<dbReference type="InterPro" id="IPR039672">
    <property type="entry name" value="MFS_2"/>
</dbReference>
<feature type="transmembrane region" description="Helical" evidence="1">
    <location>
        <begin position="296"/>
        <end position="316"/>
    </location>
</feature>
<accession>A0A9D9DF70</accession>
<keyword evidence="1" id="KW-1133">Transmembrane helix</keyword>
<dbReference type="GO" id="GO:0008643">
    <property type="term" value="P:carbohydrate transport"/>
    <property type="evidence" value="ECO:0007669"/>
    <property type="project" value="InterPro"/>
</dbReference>
<reference evidence="2" key="2">
    <citation type="journal article" date="2021" name="PeerJ">
        <title>Extensive microbial diversity within the chicken gut microbiome revealed by metagenomics and culture.</title>
        <authorList>
            <person name="Gilroy R."/>
            <person name="Ravi A."/>
            <person name="Getino M."/>
            <person name="Pursley I."/>
            <person name="Horton D.L."/>
            <person name="Alikhan N.F."/>
            <person name="Baker D."/>
            <person name="Gharbi K."/>
            <person name="Hall N."/>
            <person name="Watson M."/>
            <person name="Adriaenssens E.M."/>
            <person name="Foster-Nyarko E."/>
            <person name="Jarju S."/>
            <person name="Secka A."/>
            <person name="Antonio M."/>
            <person name="Oren A."/>
            <person name="Chaudhuri R.R."/>
            <person name="La Ragione R."/>
            <person name="Hildebrand F."/>
            <person name="Pallen M.J."/>
        </authorList>
    </citation>
    <scope>NUCLEOTIDE SEQUENCE</scope>
    <source>
        <strain evidence="2">17113</strain>
    </source>
</reference>
<feature type="transmembrane region" description="Helical" evidence="1">
    <location>
        <begin position="133"/>
        <end position="152"/>
    </location>
</feature>
<feature type="transmembrane region" description="Helical" evidence="1">
    <location>
        <begin position="43"/>
        <end position="61"/>
    </location>
</feature>
<dbReference type="Gene3D" id="1.20.1250.20">
    <property type="entry name" value="MFS general substrate transporter like domains"/>
    <property type="match status" value="1"/>
</dbReference>
<feature type="transmembrane region" description="Helical" evidence="1">
    <location>
        <begin position="108"/>
        <end position="127"/>
    </location>
</feature>
<evidence type="ECO:0000313" key="2">
    <source>
        <dbReference type="EMBL" id="MBO8426191.1"/>
    </source>
</evidence>
<gene>
    <name evidence="2" type="ORF">IAC61_02575</name>
</gene>
<feature type="transmembrane region" description="Helical" evidence="1">
    <location>
        <begin position="258"/>
        <end position="284"/>
    </location>
</feature>
<protein>
    <submittedName>
        <fullName evidence="2">MFS transporter</fullName>
    </submittedName>
</protein>
<dbReference type="PANTHER" id="PTHR11328">
    <property type="entry name" value="MAJOR FACILITATOR SUPERFAMILY DOMAIN-CONTAINING PROTEIN"/>
    <property type="match status" value="1"/>
</dbReference>
<reference evidence="2" key="1">
    <citation type="submission" date="2020-10" db="EMBL/GenBank/DDBJ databases">
        <authorList>
            <person name="Gilroy R."/>
        </authorList>
    </citation>
    <scope>NUCLEOTIDE SEQUENCE</scope>
    <source>
        <strain evidence="2">17113</strain>
    </source>
</reference>
<proteinExistence type="predicted"/>